<accession>A0ABT4KX91</accession>
<proteinExistence type="predicted"/>
<evidence type="ECO:0000313" key="1">
    <source>
        <dbReference type="EMBL" id="MCZ4223553.1"/>
    </source>
</evidence>
<protein>
    <submittedName>
        <fullName evidence="1">Uncharacterized protein</fullName>
    </submittedName>
</protein>
<name>A0ABT4KX91_9SPHI</name>
<sequence length="59" mass="7140">MKDTSDHIKEMQLKLWLSKEPKERLRQMLVDNESLYKFWDNIKPVPIGNIIDKKKVFHS</sequence>
<keyword evidence="2" id="KW-1185">Reference proteome</keyword>
<gene>
    <name evidence="1" type="ORF">O0931_09610</name>
</gene>
<reference evidence="1" key="1">
    <citation type="submission" date="2022-12" db="EMBL/GenBank/DDBJ databases">
        <title>Genome sequence of SJ11.</title>
        <authorList>
            <person name="Woo H."/>
        </authorList>
    </citation>
    <scope>NUCLEOTIDE SEQUENCE</scope>
    <source>
        <strain evidence="1">SJ11</strain>
    </source>
</reference>
<evidence type="ECO:0000313" key="2">
    <source>
        <dbReference type="Proteomes" id="UP001144341"/>
    </source>
</evidence>
<comment type="caution">
    <text evidence="1">The sequence shown here is derived from an EMBL/GenBank/DDBJ whole genome shotgun (WGS) entry which is preliminary data.</text>
</comment>
<dbReference type="Proteomes" id="UP001144341">
    <property type="component" value="Unassembled WGS sequence"/>
</dbReference>
<organism evidence="1 2">
    <name type="scientific">Pedobacter rhodius</name>
    <dbReference type="NCBI Taxonomy" id="3004098"/>
    <lineage>
        <taxon>Bacteria</taxon>
        <taxon>Pseudomonadati</taxon>
        <taxon>Bacteroidota</taxon>
        <taxon>Sphingobacteriia</taxon>
        <taxon>Sphingobacteriales</taxon>
        <taxon>Sphingobacteriaceae</taxon>
        <taxon>Pedobacter</taxon>
    </lineage>
</organism>
<dbReference type="RefSeq" id="WP_269415341.1">
    <property type="nucleotide sequence ID" value="NZ_JAPWGL010000002.1"/>
</dbReference>
<dbReference type="EMBL" id="JAPWGL010000002">
    <property type="protein sequence ID" value="MCZ4223553.1"/>
    <property type="molecule type" value="Genomic_DNA"/>
</dbReference>